<gene>
    <name evidence="2" type="ORF">V6N11_051458</name>
</gene>
<evidence type="ECO:0000256" key="1">
    <source>
        <dbReference type="SAM" id="MobiDB-lite"/>
    </source>
</evidence>
<dbReference type="EMBL" id="JBBPBN010000001">
    <property type="protein sequence ID" value="KAK9045549.1"/>
    <property type="molecule type" value="Genomic_DNA"/>
</dbReference>
<dbReference type="Proteomes" id="UP001396334">
    <property type="component" value="Unassembled WGS sequence"/>
</dbReference>
<keyword evidence="3" id="KW-1185">Reference proteome</keyword>
<accession>A0ABR2U7G9</accession>
<feature type="compositionally biased region" description="Basic and acidic residues" evidence="1">
    <location>
        <begin position="76"/>
        <end position="85"/>
    </location>
</feature>
<feature type="compositionally biased region" description="Polar residues" evidence="1">
    <location>
        <begin position="1"/>
        <end position="12"/>
    </location>
</feature>
<feature type="region of interest" description="Disordered" evidence="1">
    <location>
        <begin position="1"/>
        <end position="85"/>
    </location>
</feature>
<reference evidence="2 3" key="1">
    <citation type="journal article" date="2024" name="G3 (Bethesda)">
        <title>Genome assembly of Hibiscus sabdariffa L. provides insights into metabolisms of medicinal natural products.</title>
        <authorList>
            <person name="Kim T."/>
        </authorList>
    </citation>
    <scope>NUCLEOTIDE SEQUENCE [LARGE SCALE GENOMIC DNA]</scope>
    <source>
        <strain evidence="2">TK-2024</strain>
        <tissue evidence="2">Old leaves</tissue>
    </source>
</reference>
<comment type="caution">
    <text evidence="2">The sequence shown here is derived from an EMBL/GenBank/DDBJ whole genome shotgun (WGS) entry which is preliminary data.</text>
</comment>
<name>A0ABR2U7G9_9ROSI</name>
<protein>
    <submittedName>
        <fullName evidence="2">Uncharacterized protein</fullName>
    </submittedName>
</protein>
<evidence type="ECO:0000313" key="3">
    <source>
        <dbReference type="Proteomes" id="UP001396334"/>
    </source>
</evidence>
<organism evidence="2 3">
    <name type="scientific">Hibiscus sabdariffa</name>
    <name type="common">roselle</name>
    <dbReference type="NCBI Taxonomy" id="183260"/>
    <lineage>
        <taxon>Eukaryota</taxon>
        <taxon>Viridiplantae</taxon>
        <taxon>Streptophyta</taxon>
        <taxon>Embryophyta</taxon>
        <taxon>Tracheophyta</taxon>
        <taxon>Spermatophyta</taxon>
        <taxon>Magnoliopsida</taxon>
        <taxon>eudicotyledons</taxon>
        <taxon>Gunneridae</taxon>
        <taxon>Pentapetalae</taxon>
        <taxon>rosids</taxon>
        <taxon>malvids</taxon>
        <taxon>Malvales</taxon>
        <taxon>Malvaceae</taxon>
        <taxon>Malvoideae</taxon>
        <taxon>Hibiscus</taxon>
    </lineage>
</organism>
<evidence type="ECO:0000313" key="2">
    <source>
        <dbReference type="EMBL" id="KAK9045549.1"/>
    </source>
</evidence>
<sequence>MSSNTPSFTMNGENECEGQLGAGDQDNGGRQENVTTDVGGINDGIQPGATDVGPEVSRVSPEIPRAESGVEAAVEQDVRSDDESICDDRQVQEHIKLTFSLGLITRAKTKILKGRFYSTIQEVVTKGSQAFPKNKEFQDKTQSSSFKNLVTQAYIEDSHAQSIQEES</sequence>
<proteinExistence type="predicted"/>